<organism evidence="2 3">
    <name type="scientific">Terriglobus aquaticus</name>
    <dbReference type="NCBI Taxonomy" id="940139"/>
    <lineage>
        <taxon>Bacteria</taxon>
        <taxon>Pseudomonadati</taxon>
        <taxon>Acidobacteriota</taxon>
        <taxon>Terriglobia</taxon>
        <taxon>Terriglobales</taxon>
        <taxon>Acidobacteriaceae</taxon>
        <taxon>Terriglobus</taxon>
    </lineage>
</organism>
<sequence length="342" mass="37127">MTTTISRIQSAGSNRICQNTPAAPQTRAHRPKRHFDWHLSASLLAVGVATQLMAEVPKQARVLIDQTIGSPGTYIPEEGVYKVVLPETKATVVQDYQTLSPNFGLNSWVAFTPAVHHEALLVGQILLLEDEVNPVMTAALSAGLEITGLADSSTFDGPRLKTLDVTGVGTYQSLASAFRKALDEIRHTRVDVIRRGGSVAPPMLSLDSSIDFHPLDAVLSMKGSISEGVYRAAIGRRALSHGETIGREMGITSWISLSGTDERAFAQGEFVATSGELQKLLRAVCSKNMKIVSIRNHMVGEHPQLIFVHFWDQGRAIEIVKAVRYALNVQVGITTAPSLVRE</sequence>
<feature type="region of interest" description="Disordered" evidence="1">
    <location>
        <begin position="9"/>
        <end position="29"/>
    </location>
</feature>
<keyword evidence="3" id="KW-1185">Reference proteome</keyword>
<dbReference type="EMBL" id="JBJYXY010000001">
    <property type="protein sequence ID" value="MFN2976250.1"/>
    <property type="molecule type" value="Genomic_DNA"/>
</dbReference>
<comment type="caution">
    <text evidence="2">The sequence shown here is derived from an EMBL/GenBank/DDBJ whole genome shotgun (WGS) entry which is preliminary data.</text>
</comment>
<evidence type="ECO:0000256" key="1">
    <source>
        <dbReference type="SAM" id="MobiDB-lite"/>
    </source>
</evidence>
<gene>
    <name evidence="2" type="ORF">ACK2TP_10800</name>
</gene>
<dbReference type="Pfam" id="PF07485">
    <property type="entry name" value="DUF1529"/>
    <property type="match status" value="2"/>
</dbReference>
<feature type="compositionally biased region" description="Polar residues" evidence="1">
    <location>
        <begin position="9"/>
        <end position="23"/>
    </location>
</feature>
<accession>A0ABW9KKD5</accession>
<dbReference type="RefSeq" id="WP_263412264.1">
    <property type="nucleotide sequence ID" value="NZ_BAABBH010000001.1"/>
</dbReference>
<reference evidence="2 3" key="1">
    <citation type="submission" date="2024-12" db="EMBL/GenBank/DDBJ databases">
        <authorList>
            <person name="Lee Y."/>
        </authorList>
    </citation>
    <scope>NUCLEOTIDE SEQUENCE [LARGE SCALE GENOMIC DNA]</scope>
    <source>
        <strain evidence="2 3">03SUJ4</strain>
    </source>
</reference>
<protein>
    <submittedName>
        <fullName evidence="2">DUF1259 domain-containing protein</fullName>
    </submittedName>
</protein>
<dbReference type="Proteomes" id="UP001634747">
    <property type="component" value="Unassembled WGS sequence"/>
</dbReference>
<evidence type="ECO:0000313" key="2">
    <source>
        <dbReference type="EMBL" id="MFN2976250.1"/>
    </source>
</evidence>
<evidence type="ECO:0000313" key="3">
    <source>
        <dbReference type="Proteomes" id="UP001634747"/>
    </source>
</evidence>
<dbReference type="InterPro" id="IPR011094">
    <property type="entry name" value="Uncharacterised_LppY/LpqO"/>
</dbReference>
<name>A0ABW9KKD5_9BACT</name>
<proteinExistence type="predicted"/>